<dbReference type="InterPro" id="IPR036397">
    <property type="entry name" value="RNaseH_sf"/>
</dbReference>
<accession>B9M4E7</accession>
<dbReference type="SUPFAM" id="SSF53098">
    <property type="entry name" value="Ribonuclease H-like"/>
    <property type="match status" value="1"/>
</dbReference>
<dbReference type="HOGENOM" id="CLU_073770_0_0_7"/>
<dbReference type="STRING" id="316067.Geob_1313"/>
<keyword evidence="3" id="KW-1185">Reference proteome</keyword>
<evidence type="ECO:0000259" key="1">
    <source>
        <dbReference type="Pfam" id="PF13482"/>
    </source>
</evidence>
<protein>
    <submittedName>
        <fullName evidence="2">DnaQ-like exonuclease superfamily protein</fullName>
    </submittedName>
</protein>
<dbReference type="Proteomes" id="UP000007721">
    <property type="component" value="Chromosome"/>
</dbReference>
<dbReference type="GO" id="GO:0004527">
    <property type="term" value="F:exonuclease activity"/>
    <property type="evidence" value="ECO:0007669"/>
    <property type="project" value="UniProtKB-KW"/>
</dbReference>
<sequence length="278" mass="31705">MLTRTFCHIPGVSTAMEKQLWLQGIHSWDAFHAQTRPVFSLTRNHAALLSLDESEKCLLQPDPGYFSKLLPARLHWRLFPSFRDGTAYLDIETSGLSRHRDIITTVALYDGKEVRYYIHGQNLADFREDVAKYQVLVTYNGKAFDIPFLEHYLDMSLPQSHIDLMHVLRSLGFKGGLKGCEKQLGLVREGLDGVDGSFAVRLWRDYAVNGNTKALETLLAYNMADAVNLETLMVEAYNLKLKETPFFDSLRLDLPKRPQLSFSPDCATIERLKNCSYP</sequence>
<dbReference type="AlphaFoldDB" id="B9M4E7"/>
<dbReference type="InterPro" id="IPR012337">
    <property type="entry name" value="RNaseH-like_sf"/>
</dbReference>
<evidence type="ECO:0000313" key="3">
    <source>
        <dbReference type="Proteomes" id="UP000007721"/>
    </source>
</evidence>
<name>B9M4E7_GEODF</name>
<dbReference type="RefSeq" id="WP_012646402.1">
    <property type="nucleotide sequence ID" value="NC_011979.1"/>
</dbReference>
<keyword evidence="2" id="KW-0540">Nuclease</keyword>
<dbReference type="GO" id="GO:0003676">
    <property type="term" value="F:nucleic acid binding"/>
    <property type="evidence" value="ECO:0007669"/>
    <property type="project" value="InterPro"/>
</dbReference>
<feature type="domain" description="YprB ribonuclease H-like" evidence="1">
    <location>
        <begin position="87"/>
        <end position="236"/>
    </location>
</feature>
<dbReference type="PANTHER" id="PTHR38462:SF1">
    <property type="entry name" value="YPRB RIBONUCLEASE H-LIKE DOMAIN-CONTAINING PROTEIN"/>
    <property type="match status" value="1"/>
</dbReference>
<dbReference type="InterPro" id="IPR038720">
    <property type="entry name" value="YprB_RNase_H-like_dom"/>
</dbReference>
<keyword evidence="2" id="KW-0378">Hydrolase</keyword>
<dbReference type="PANTHER" id="PTHR38462">
    <property type="entry name" value="EXONUCLEASE-LIKE PROTEIN"/>
    <property type="match status" value="1"/>
</dbReference>
<proteinExistence type="predicted"/>
<dbReference type="KEGG" id="geo:Geob_1313"/>
<dbReference type="Gene3D" id="3.30.420.10">
    <property type="entry name" value="Ribonuclease H-like superfamily/Ribonuclease H"/>
    <property type="match status" value="1"/>
</dbReference>
<gene>
    <name evidence="2" type="ordered locus">Geob_1313</name>
</gene>
<evidence type="ECO:0000313" key="2">
    <source>
        <dbReference type="EMBL" id="ACM19673.1"/>
    </source>
</evidence>
<reference evidence="2 3" key="1">
    <citation type="submission" date="2009-01" db="EMBL/GenBank/DDBJ databases">
        <title>Complete sequence of Geobacter sp. FRC-32.</title>
        <authorList>
            <consortium name="US DOE Joint Genome Institute"/>
            <person name="Lucas S."/>
            <person name="Copeland A."/>
            <person name="Lapidus A."/>
            <person name="Glavina del Rio T."/>
            <person name="Dalin E."/>
            <person name="Tice H."/>
            <person name="Bruce D."/>
            <person name="Goodwin L."/>
            <person name="Pitluck S."/>
            <person name="Saunders E."/>
            <person name="Brettin T."/>
            <person name="Detter J.C."/>
            <person name="Han C."/>
            <person name="Larimer F."/>
            <person name="Land M."/>
            <person name="Hauser L."/>
            <person name="Kyrpides N."/>
            <person name="Ovchinnikova G."/>
            <person name="Kostka J."/>
            <person name="Richardson P."/>
        </authorList>
    </citation>
    <scope>NUCLEOTIDE SEQUENCE [LARGE SCALE GENOMIC DNA]</scope>
    <source>
        <strain evidence="3">DSM 22248 / JCM 15807 / FRC-32</strain>
    </source>
</reference>
<organism evidence="2 3">
    <name type="scientific">Geotalea daltonii (strain DSM 22248 / JCM 15807 / FRC-32)</name>
    <name type="common">Geobacter daltonii</name>
    <dbReference type="NCBI Taxonomy" id="316067"/>
    <lineage>
        <taxon>Bacteria</taxon>
        <taxon>Pseudomonadati</taxon>
        <taxon>Thermodesulfobacteriota</taxon>
        <taxon>Desulfuromonadia</taxon>
        <taxon>Geobacterales</taxon>
        <taxon>Geobacteraceae</taxon>
        <taxon>Geotalea</taxon>
    </lineage>
</organism>
<dbReference type="Pfam" id="PF13482">
    <property type="entry name" value="RNase_H_2"/>
    <property type="match status" value="1"/>
</dbReference>
<dbReference type="EMBL" id="CP001390">
    <property type="protein sequence ID" value="ACM19673.1"/>
    <property type="molecule type" value="Genomic_DNA"/>
</dbReference>
<dbReference type="OrthoDB" id="9790530at2"/>
<keyword evidence="2" id="KW-0269">Exonuclease</keyword>
<dbReference type="eggNOG" id="COG3359">
    <property type="taxonomic scope" value="Bacteria"/>
</dbReference>